<reference evidence="4" key="1">
    <citation type="submission" date="2020-05" db="UniProtKB">
        <authorList>
            <consortium name="EnsemblMetazoa"/>
        </authorList>
    </citation>
    <scope>IDENTIFICATION</scope>
    <source>
        <strain evidence="4">USDA</strain>
    </source>
</reference>
<organism evidence="4 5">
    <name type="scientific">Stomoxys calcitrans</name>
    <name type="common">Stable fly</name>
    <name type="synonym">Conops calcitrans</name>
    <dbReference type="NCBI Taxonomy" id="35570"/>
    <lineage>
        <taxon>Eukaryota</taxon>
        <taxon>Metazoa</taxon>
        <taxon>Ecdysozoa</taxon>
        <taxon>Arthropoda</taxon>
        <taxon>Hexapoda</taxon>
        <taxon>Insecta</taxon>
        <taxon>Pterygota</taxon>
        <taxon>Neoptera</taxon>
        <taxon>Endopterygota</taxon>
        <taxon>Diptera</taxon>
        <taxon>Brachycera</taxon>
        <taxon>Muscomorpha</taxon>
        <taxon>Muscoidea</taxon>
        <taxon>Muscidae</taxon>
        <taxon>Stomoxys</taxon>
    </lineage>
</organism>
<dbReference type="EnsemblMetazoa" id="SCAU009261-RA">
    <property type="protein sequence ID" value="SCAU009261-PA"/>
    <property type="gene ID" value="SCAU009261"/>
</dbReference>
<sequence length="240" mass="26172">MIPNAVQFFSYTCDFKTKMFTVTGTTYNEMEKVWSGPKLKNLYSNEMTLGEAIVRRLITTPGKVIQIMGTTGESLTALEFLKCSMNVAHNVLKMGLNCRDIVGLYAQHSVHEATVMMAAFLCGTPVHALFPGFDQKTVISLYENTRPKIIFCDEENYESALSANETLELKARIVVLTGQVQGVTHISELVQKGAHSLDINAFPCTGLNGSDTAAILCSSGTTGTPKGVMCSHQALLYSNI</sequence>
<dbReference type="GO" id="GO:0004467">
    <property type="term" value="F:long-chain fatty acid-CoA ligase activity"/>
    <property type="evidence" value="ECO:0007669"/>
    <property type="project" value="TreeGrafter"/>
</dbReference>
<dbReference type="VEuPathDB" id="VectorBase:SCAU009261"/>
<dbReference type="AlphaFoldDB" id="A0A1I8PLV9"/>
<comment type="subcellular location">
    <subcellularLocation>
        <location evidence="1">Peroxisome</location>
    </subcellularLocation>
</comment>
<dbReference type="OrthoDB" id="10253869at2759"/>
<dbReference type="PANTHER" id="PTHR24096:SF353">
    <property type="entry name" value="GH16244P-RELATED"/>
    <property type="match status" value="1"/>
</dbReference>
<feature type="domain" description="AMP-dependent synthetase/ligase" evidence="3">
    <location>
        <begin position="60"/>
        <end position="238"/>
    </location>
</feature>
<dbReference type="SUPFAM" id="SSF56801">
    <property type="entry name" value="Acetyl-CoA synthetase-like"/>
    <property type="match status" value="1"/>
</dbReference>
<name>A0A1I8PLV9_STOCA</name>
<keyword evidence="2" id="KW-0576">Peroxisome</keyword>
<evidence type="ECO:0000256" key="2">
    <source>
        <dbReference type="ARBA" id="ARBA00023140"/>
    </source>
</evidence>
<dbReference type="Pfam" id="PF00501">
    <property type="entry name" value="AMP-binding"/>
    <property type="match status" value="1"/>
</dbReference>
<proteinExistence type="predicted"/>
<dbReference type="PROSITE" id="PS00455">
    <property type="entry name" value="AMP_BINDING"/>
    <property type="match status" value="1"/>
</dbReference>
<gene>
    <name evidence="4" type="primary">106094740</name>
</gene>
<dbReference type="PANTHER" id="PTHR24096">
    <property type="entry name" value="LONG-CHAIN-FATTY-ACID--COA LIGASE"/>
    <property type="match status" value="1"/>
</dbReference>
<dbReference type="Gene3D" id="3.40.50.12780">
    <property type="entry name" value="N-terminal domain of ligase-like"/>
    <property type="match status" value="1"/>
</dbReference>
<dbReference type="GO" id="GO:0005777">
    <property type="term" value="C:peroxisome"/>
    <property type="evidence" value="ECO:0007669"/>
    <property type="project" value="UniProtKB-SubCell"/>
</dbReference>
<evidence type="ECO:0000256" key="1">
    <source>
        <dbReference type="ARBA" id="ARBA00004275"/>
    </source>
</evidence>
<accession>A0A1I8PLV9</accession>
<dbReference type="InterPro" id="IPR020845">
    <property type="entry name" value="AMP-binding_CS"/>
</dbReference>
<dbReference type="STRING" id="35570.A0A1I8PLV9"/>
<dbReference type="GO" id="GO:0046949">
    <property type="term" value="P:fatty-acyl-CoA biosynthetic process"/>
    <property type="evidence" value="ECO:0007669"/>
    <property type="project" value="TreeGrafter"/>
</dbReference>
<keyword evidence="5" id="KW-1185">Reference proteome</keyword>
<dbReference type="InterPro" id="IPR000873">
    <property type="entry name" value="AMP-dep_synth/lig_dom"/>
</dbReference>
<evidence type="ECO:0000313" key="4">
    <source>
        <dbReference type="EnsemblMetazoa" id="SCAU009261-PA"/>
    </source>
</evidence>
<evidence type="ECO:0000259" key="3">
    <source>
        <dbReference type="Pfam" id="PF00501"/>
    </source>
</evidence>
<protein>
    <recommendedName>
        <fullName evidence="3">AMP-dependent synthetase/ligase domain-containing protein</fullName>
    </recommendedName>
</protein>
<dbReference type="Proteomes" id="UP000095300">
    <property type="component" value="Unassembled WGS sequence"/>
</dbReference>
<evidence type="ECO:0000313" key="5">
    <source>
        <dbReference type="Proteomes" id="UP000095300"/>
    </source>
</evidence>
<dbReference type="InterPro" id="IPR042099">
    <property type="entry name" value="ANL_N_sf"/>
</dbReference>